<proteinExistence type="predicted"/>
<name>A0A7X0U903_9BURK</name>
<accession>A0A7X0U903</accession>
<dbReference type="SUPFAM" id="SSF55124">
    <property type="entry name" value="Nitrite/Sulfite reductase N-terminal domain-like"/>
    <property type="match status" value="1"/>
</dbReference>
<dbReference type="InterPro" id="IPR051329">
    <property type="entry name" value="NIR_SIR_4Fe-4S"/>
</dbReference>
<dbReference type="EMBL" id="JACHLK010000004">
    <property type="protein sequence ID" value="MBB6559772.1"/>
    <property type="molecule type" value="Genomic_DNA"/>
</dbReference>
<dbReference type="SUPFAM" id="SSF56014">
    <property type="entry name" value="Nitrite and sulphite reductase 4Fe-4S domain-like"/>
    <property type="match status" value="1"/>
</dbReference>
<keyword evidence="2" id="KW-0349">Heme</keyword>
<evidence type="ECO:0000313" key="8">
    <source>
        <dbReference type="EMBL" id="MBB6559772.1"/>
    </source>
</evidence>
<dbReference type="InterPro" id="IPR036136">
    <property type="entry name" value="Nit/Sulf_reduc_fer-like_dom_sf"/>
</dbReference>
<dbReference type="Gene3D" id="3.30.413.10">
    <property type="entry name" value="Sulfite Reductase Hemoprotein, domain 1"/>
    <property type="match status" value="2"/>
</dbReference>
<dbReference type="InterPro" id="IPR005117">
    <property type="entry name" value="NiRdtase/SiRdtase_haem-b_fer"/>
</dbReference>
<evidence type="ECO:0000313" key="9">
    <source>
        <dbReference type="Proteomes" id="UP000575083"/>
    </source>
</evidence>
<evidence type="ECO:0000259" key="7">
    <source>
        <dbReference type="Pfam" id="PF03460"/>
    </source>
</evidence>
<dbReference type="GO" id="GO:0051539">
    <property type="term" value="F:4 iron, 4 sulfur cluster binding"/>
    <property type="evidence" value="ECO:0007669"/>
    <property type="project" value="UniProtKB-KW"/>
</dbReference>
<feature type="domain" description="Nitrite/Sulfite reductase ferredoxin-like" evidence="7">
    <location>
        <begin position="3"/>
        <end position="64"/>
    </location>
</feature>
<gene>
    <name evidence="8" type="ORF">HNP48_002444</name>
</gene>
<dbReference type="GO" id="GO:0043818">
    <property type="term" value="F:precorrin-3B synthase activity"/>
    <property type="evidence" value="ECO:0007669"/>
    <property type="project" value="UniProtKB-EC"/>
</dbReference>
<dbReference type="RefSeq" id="WP_260420213.1">
    <property type="nucleotide sequence ID" value="NZ_JACHLK010000004.1"/>
</dbReference>
<dbReference type="Pfam" id="PF03460">
    <property type="entry name" value="NIR_SIR_ferr"/>
    <property type="match status" value="1"/>
</dbReference>
<evidence type="ECO:0000256" key="2">
    <source>
        <dbReference type="ARBA" id="ARBA00022617"/>
    </source>
</evidence>
<evidence type="ECO:0000256" key="1">
    <source>
        <dbReference type="ARBA" id="ARBA00022485"/>
    </source>
</evidence>
<sequence length="411" mass="42433">MASGDGLVVRVRPPQGRLSLHQAWRLARLAATHGAGILELSSRANVQLRGVDPARHAGVLRALAGCGLLDADAQRERRRNVVVDPLHRPGDGVQAAAAALWQGLAGAQDLDALPAKFGWAIDGGHAPWLGEVSADIRIENVQGVHPPRWQVRPAGLPWALEAANPDQAAAAGLALARWFATRCSALRADGLRPGRLAQQTGEMARLRKAATPAAPWPAGLPAGVGWVPVATHLPAGRPVPGLLPGIGTLVGAPLGRLRAQALAQLVQALLRGAAPGPLPGLRVTPWRMLLVESDVPPGAWQAADWVSDPGDARLRVSACTGAPGCPQAQAPTLALAMALAPQVPEGAHLHVAGCAKGCARQAPASVTLRAEAAPNGPVFAVIRQGRAADAAIGHVDLSALQDNPGLLFEKN</sequence>
<keyword evidence="9" id="KW-1185">Reference proteome</keyword>
<evidence type="ECO:0000256" key="5">
    <source>
        <dbReference type="ARBA" id="ARBA00023004"/>
    </source>
</evidence>
<keyword evidence="3" id="KW-0479">Metal-binding</keyword>
<keyword evidence="4 8" id="KW-0560">Oxidoreductase</keyword>
<dbReference type="InterPro" id="IPR045854">
    <property type="entry name" value="NO2/SO3_Rdtase_4Fe4S_sf"/>
</dbReference>
<reference evidence="8 9" key="1">
    <citation type="submission" date="2020-08" db="EMBL/GenBank/DDBJ databases">
        <title>Functional genomics of gut bacteria from endangered species of beetles.</title>
        <authorList>
            <person name="Carlos-Shanley C."/>
        </authorList>
    </citation>
    <scope>NUCLEOTIDE SEQUENCE [LARGE SCALE GENOMIC DNA]</scope>
    <source>
        <strain evidence="8 9">S00198</strain>
    </source>
</reference>
<evidence type="ECO:0000256" key="6">
    <source>
        <dbReference type="ARBA" id="ARBA00023014"/>
    </source>
</evidence>
<dbReference type="EC" id="1.14.13.83" evidence="8"/>
<comment type="caution">
    <text evidence="8">The sequence shown here is derived from an EMBL/GenBank/DDBJ whole genome shotgun (WGS) entry which is preliminary data.</text>
</comment>
<dbReference type="PANTHER" id="PTHR32439:SF9">
    <property type="entry name" value="BLR3264 PROTEIN"/>
    <property type="match status" value="1"/>
</dbReference>
<protein>
    <submittedName>
        <fullName evidence="8">Precorrin-3B synthase</fullName>
        <ecNumber evidence="8">1.14.13.83</ecNumber>
    </submittedName>
</protein>
<evidence type="ECO:0000256" key="3">
    <source>
        <dbReference type="ARBA" id="ARBA00022723"/>
    </source>
</evidence>
<dbReference type="PANTHER" id="PTHR32439">
    <property type="entry name" value="FERREDOXIN--NITRITE REDUCTASE, CHLOROPLASTIC"/>
    <property type="match status" value="1"/>
</dbReference>
<dbReference type="AlphaFoldDB" id="A0A7X0U903"/>
<evidence type="ECO:0000256" key="4">
    <source>
        <dbReference type="ARBA" id="ARBA00023002"/>
    </source>
</evidence>
<keyword evidence="1" id="KW-0004">4Fe-4S</keyword>
<dbReference type="Gene3D" id="3.90.480.10">
    <property type="entry name" value="Sulfite Reductase Hemoprotein,Domain 2"/>
    <property type="match status" value="1"/>
</dbReference>
<dbReference type="Proteomes" id="UP000575083">
    <property type="component" value="Unassembled WGS sequence"/>
</dbReference>
<organism evidence="8 9">
    <name type="scientific">Acidovorax soli</name>
    <dbReference type="NCBI Taxonomy" id="592050"/>
    <lineage>
        <taxon>Bacteria</taxon>
        <taxon>Pseudomonadati</taxon>
        <taxon>Pseudomonadota</taxon>
        <taxon>Betaproteobacteria</taxon>
        <taxon>Burkholderiales</taxon>
        <taxon>Comamonadaceae</taxon>
        <taxon>Acidovorax</taxon>
    </lineage>
</organism>
<keyword evidence="6" id="KW-0411">Iron-sulfur</keyword>
<dbReference type="GO" id="GO:0046872">
    <property type="term" value="F:metal ion binding"/>
    <property type="evidence" value="ECO:0007669"/>
    <property type="project" value="UniProtKB-KW"/>
</dbReference>
<keyword evidence="5" id="KW-0408">Iron</keyword>